<dbReference type="PANTHER" id="PTHR33495:SF15">
    <property type="entry name" value="STAS DOMAIN-CONTAINING PROTEIN"/>
    <property type="match status" value="1"/>
</dbReference>
<feature type="domain" description="STAS" evidence="1">
    <location>
        <begin position="3"/>
        <end position="103"/>
    </location>
</feature>
<accession>A0A0C2V0E4</accession>
<dbReference type="PROSITE" id="PS50801">
    <property type="entry name" value="STAS"/>
    <property type="match status" value="1"/>
</dbReference>
<organism evidence="2 3">
    <name type="scientific">Paramagnetospirillum magnetotacticum MS-1</name>
    <dbReference type="NCBI Taxonomy" id="272627"/>
    <lineage>
        <taxon>Bacteria</taxon>
        <taxon>Pseudomonadati</taxon>
        <taxon>Pseudomonadota</taxon>
        <taxon>Alphaproteobacteria</taxon>
        <taxon>Rhodospirillales</taxon>
        <taxon>Magnetospirillaceae</taxon>
        <taxon>Paramagnetospirillum</taxon>
    </lineage>
</organism>
<dbReference type="Proteomes" id="UP000031971">
    <property type="component" value="Unassembled WGS sequence"/>
</dbReference>
<dbReference type="GO" id="GO:0043856">
    <property type="term" value="F:anti-sigma factor antagonist activity"/>
    <property type="evidence" value="ECO:0007669"/>
    <property type="project" value="TreeGrafter"/>
</dbReference>
<evidence type="ECO:0000313" key="3">
    <source>
        <dbReference type="Proteomes" id="UP000031971"/>
    </source>
</evidence>
<evidence type="ECO:0000313" key="2">
    <source>
        <dbReference type="EMBL" id="KIL98566.1"/>
    </source>
</evidence>
<comment type="caution">
    <text evidence="2">The sequence shown here is derived from an EMBL/GenBank/DDBJ whole genome shotgun (WGS) entry which is preliminary data.</text>
</comment>
<dbReference type="InterPro" id="IPR058548">
    <property type="entry name" value="MlaB-like_STAS"/>
</dbReference>
<dbReference type="InterPro" id="IPR036513">
    <property type="entry name" value="STAS_dom_sf"/>
</dbReference>
<dbReference type="AlphaFoldDB" id="A0A0C2V0E4"/>
<dbReference type="OrthoDB" id="8236316at2"/>
<reference evidence="2 3" key="1">
    <citation type="submission" date="2015-01" db="EMBL/GenBank/DDBJ databases">
        <title>Genome Sequence of Magnetospirillum magnetotacticum Strain MS-1.</title>
        <authorList>
            <person name="Marinov G.K."/>
            <person name="Smalley M.D."/>
            <person name="DeSalvo G."/>
        </authorList>
    </citation>
    <scope>NUCLEOTIDE SEQUENCE [LARGE SCALE GENOMIC DNA]</scope>
    <source>
        <strain evidence="2 3">MS-1</strain>
    </source>
</reference>
<gene>
    <name evidence="2" type="ORF">CCC_02016</name>
</gene>
<dbReference type="RefSeq" id="WP_009868933.1">
    <property type="nucleotide sequence ID" value="NZ_JXSL01000027.1"/>
</dbReference>
<dbReference type="SUPFAM" id="SSF52091">
    <property type="entry name" value="SpoIIaa-like"/>
    <property type="match status" value="1"/>
</dbReference>
<name>A0A0C2V0E4_PARME</name>
<dbReference type="Gene3D" id="3.30.750.24">
    <property type="entry name" value="STAS domain"/>
    <property type="match status" value="1"/>
</dbReference>
<dbReference type="Pfam" id="PF13466">
    <property type="entry name" value="STAS_2"/>
    <property type="match status" value="1"/>
</dbReference>
<keyword evidence="3" id="KW-1185">Reference proteome</keyword>
<evidence type="ECO:0000259" key="1">
    <source>
        <dbReference type="PROSITE" id="PS50801"/>
    </source>
</evidence>
<dbReference type="STRING" id="272627.CCC_02016"/>
<protein>
    <recommendedName>
        <fullName evidence="1">STAS domain-containing protein</fullName>
    </recommendedName>
</protein>
<dbReference type="InterPro" id="IPR002645">
    <property type="entry name" value="STAS_dom"/>
</dbReference>
<proteinExistence type="predicted"/>
<dbReference type="PANTHER" id="PTHR33495">
    <property type="entry name" value="ANTI-SIGMA FACTOR ANTAGONIST TM_1081-RELATED-RELATED"/>
    <property type="match status" value="1"/>
</dbReference>
<sequence length="103" mass="10987">MPLNHTLSRNGNVLTIKLSGDFSFSENMAFRTVVDAVVSSGASSVEVDLTGIGSLDSAALSMLILLRERLAKAGGTLTLVKPPPQVDRILEVVDFGKLFTIVR</sequence>
<dbReference type="CDD" id="cd07043">
    <property type="entry name" value="STAS_anti-anti-sigma_factors"/>
    <property type="match status" value="1"/>
</dbReference>
<dbReference type="EMBL" id="JXSL01000027">
    <property type="protein sequence ID" value="KIL98566.1"/>
    <property type="molecule type" value="Genomic_DNA"/>
</dbReference>